<dbReference type="InterPro" id="IPR001453">
    <property type="entry name" value="MoaB/Mog_dom"/>
</dbReference>
<dbReference type="STRING" id="453591.Igni_0011"/>
<dbReference type="PANTHER" id="PTHR43232:SF2">
    <property type="entry name" value="MOLYBDENUM COFACTOR BIOSYNTHESIS PROTEIN B"/>
    <property type="match status" value="1"/>
</dbReference>
<accession>A8A8E3</accession>
<dbReference type="InterPro" id="IPR036425">
    <property type="entry name" value="MoaB/Mog-like_dom_sf"/>
</dbReference>
<dbReference type="Proteomes" id="UP000000262">
    <property type="component" value="Chromosome"/>
</dbReference>
<dbReference type="NCBIfam" id="TIGR00177">
    <property type="entry name" value="molyb_syn"/>
    <property type="match status" value="1"/>
</dbReference>
<dbReference type="PhylomeDB" id="A8A8E3"/>
<keyword evidence="3" id="KW-1185">Reference proteome</keyword>
<organism evidence="2 3">
    <name type="scientific">Ignicoccus hospitalis (strain KIN4/I / DSM 18386 / JCM 14125)</name>
    <dbReference type="NCBI Taxonomy" id="453591"/>
    <lineage>
        <taxon>Archaea</taxon>
        <taxon>Thermoproteota</taxon>
        <taxon>Thermoprotei</taxon>
        <taxon>Desulfurococcales</taxon>
        <taxon>Desulfurococcaceae</taxon>
        <taxon>Ignicoccus</taxon>
    </lineage>
</organism>
<dbReference type="InterPro" id="IPR012245">
    <property type="entry name" value="MoaB"/>
</dbReference>
<proteinExistence type="predicted"/>
<dbReference type="GO" id="GO:0006777">
    <property type="term" value="P:Mo-molybdopterin cofactor biosynthetic process"/>
    <property type="evidence" value="ECO:0007669"/>
    <property type="project" value="InterPro"/>
</dbReference>
<dbReference type="RefSeq" id="WP_011998047.1">
    <property type="nucleotide sequence ID" value="NC_009776.1"/>
</dbReference>
<dbReference type="KEGG" id="iho:Igni_0011"/>
<dbReference type="eggNOG" id="arCOG00214">
    <property type="taxonomic scope" value="Archaea"/>
</dbReference>
<protein>
    <submittedName>
        <fullName evidence="2">Molybdenum cofactor synthesis domain</fullName>
    </submittedName>
</protein>
<dbReference type="GO" id="GO:0005829">
    <property type="term" value="C:cytosol"/>
    <property type="evidence" value="ECO:0007669"/>
    <property type="project" value="TreeGrafter"/>
</dbReference>
<dbReference type="SMART" id="SM00852">
    <property type="entry name" value="MoCF_biosynth"/>
    <property type="match status" value="1"/>
</dbReference>
<name>A8A8E3_IGNH4</name>
<dbReference type="AlphaFoldDB" id="A8A8E3"/>
<dbReference type="CDD" id="cd00886">
    <property type="entry name" value="MogA_MoaB"/>
    <property type="match status" value="1"/>
</dbReference>
<dbReference type="EMBL" id="CP000816">
    <property type="protein sequence ID" value="ABU81195.1"/>
    <property type="molecule type" value="Genomic_DNA"/>
</dbReference>
<dbReference type="HOGENOM" id="CLU_077358_2_3_2"/>
<dbReference type="SUPFAM" id="SSF53218">
    <property type="entry name" value="Molybdenum cofactor biosynthesis proteins"/>
    <property type="match status" value="1"/>
</dbReference>
<feature type="domain" description="MoaB/Mog" evidence="1">
    <location>
        <begin position="15"/>
        <end position="159"/>
    </location>
</feature>
<evidence type="ECO:0000259" key="1">
    <source>
        <dbReference type="SMART" id="SM00852"/>
    </source>
</evidence>
<dbReference type="GeneID" id="5561785"/>
<gene>
    <name evidence="2" type="ordered locus">Igni_0011</name>
</gene>
<dbReference type="PIRSF" id="PIRSF006443">
    <property type="entry name" value="MoaB"/>
    <property type="match status" value="1"/>
</dbReference>
<dbReference type="Pfam" id="PF00994">
    <property type="entry name" value="MoCF_biosynth"/>
    <property type="match status" value="1"/>
</dbReference>
<evidence type="ECO:0000313" key="2">
    <source>
        <dbReference type="EMBL" id="ABU81195.1"/>
    </source>
</evidence>
<dbReference type="Gene3D" id="3.40.980.10">
    <property type="entry name" value="MoaB/Mog-like domain"/>
    <property type="match status" value="1"/>
</dbReference>
<reference evidence="2 3" key="1">
    <citation type="journal article" date="2008" name="Genome Biol.">
        <title>A genomic analysis of the archaeal system Ignicoccus hospitalis-Nanoarchaeum equitans.</title>
        <authorList>
            <person name="Podar M."/>
            <person name="Anderson I."/>
            <person name="Makarova K.S."/>
            <person name="Elkins J.G."/>
            <person name="Ivanova N."/>
            <person name="Wall M.A."/>
            <person name="Lykidis A."/>
            <person name="Mavromatis K."/>
            <person name="Sun H."/>
            <person name="Hudson M.E."/>
            <person name="Chen W."/>
            <person name="Deciu C."/>
            <person name="Hutchison D."/>
            <person name="Eads J.R."/>
            <person name="Anderson A."/>
            <person name="Fernandes F."/>
            <person name="Szeto E."/>
            <person name="Lapidus A."/>
            <person name="Kyrpides N.C."/>
            <person name="Saier M.H.Jr."/>
            <person name="Richardson P.M."/>
            <person name="Rachel R."/>
            <person name="Huber H."/>
            <person name="Eisen J.A."/>
            <person name="Koonin E.V."/>
            <person name="Keller M."/>
            <person name="Stetter K.O."/>
        </authorList>
    </citation>
    <scope>NUCLEOTIDE SEQUENCE [LARGE SCALE GENOMIC DNA]</scope>
    <source>
        <strain evidence="3">KIN4/I / DSM 18386 / JCM 14125</strain>
    </source>
</reference>
<dbReference type="PANTHER" id="PTHR43232">
    <property type="entry name" value="MOLYBDENUM COFACTOR BIOSYNTHESIS PROTEIN B"/>
    <property type="match status" value="1"/>
</dbReference>
<sequence length="174" mass="19005">MHEHERFGPERVRFGIVVVSDAVYEGRREDVSGKLAKKIITESGHEVTYFSLIPNDKGAILNVLEEAKESPVDVIVFVGGTGLGPNDLTVDVVDRVADKEVPGFGELFRYITFQKRGSIAILTRAGLWVYSKLLILVTPGSPDAVETALQLFLPVARHAVAEARGLRHGMPKGV</sequence>
<dbReference type="OrthoDB" id="205337at2157"/>
<evidence type="ECO:0000313" key="3">
    <source>
        <dbReference type="Proteomes" id="UP000000262"/>
    </source>
</evidence>